<dbReference type="Pfam" id="PF11965">
    <property type="entry name" value="DUF3479"/>
    <property type="match status" value="1"/>
</dbReference>
<name>A0A7S4E4P4_9STRA</name>
<dbReference type="PANTHER" id="PTHR44119">
    <property type="entry name" value="MAGNESIUM-CHELATASE SUBUNIT CHLH, CHLOROPLASTIC"/>
    <property type="match status" value="1"/>
</dbReference>
<comment type="catalytic activity">
    <reaction evidence="9">
        <text>protoporphyrin IX + Mg(2+) + ATP + H2O = Mg-protoporphyrin IX + ADP + phosphate + 3 H(+)</text>
        <dbReference type="Rhea" id="RHEA:13961"/>
        <dbReference type="ChEBI" id="CHEBI:15377"/>
        <dbReference type="ChEBI" id="CHEBI:15378"/>
        <dbReference type="ChEBI" id="CHEBI:18420"/>
        <dbReference type="ChEBI" id="CHEBI:30616"/>
        <dbReference type="ChEBI" id="CHEBI:43474"/>
        <dbReference type="ChEBI" id="CHEBI:57306"/>
        <dbReference type="ChEBI" id="CHEBI:60492"/>
        <dbReference type="ChEBI" id="CHEBI:456216"/>
        <dbReference type="EC" id="6.6.1.1"/>
    </reaction>
</comment>
<evidence type="ECO:0000256" key="8">
    <source>
        <dbReference type="ARBA" id="ARBA00023444"/>
    </source>
</evidence>
<keyword evidence="6" id="KW-0067">ATP-binding</keyword>
<keyword evidence="10" id="KW-0732">Signal</keyword>
<evidence type="ECO:0000256" key="10">
    <source>
        <dbReference type="SAM" id="SignalP"/>
    </source>
</evidence>
<comment type="similarity">
    <text evidence="1">Belongs to the Mg-chelatase subunit H family.</text>
</comment>
<sequence length="1313" mass="141643">MRIKLLLVFSSLAWSLVPPATTRTRRRLQAAPTEREIVLISGFESFNCALYEKCAQSVAADVKVSVFSDRDVQSRKEDVAAALARADAFVGSLLFDYDDVEWLVPRVQNVKGPRLVFECATELMEFNRVGGFEMKGGGGPPPAVKALLSKFGSGREEDKLQGYLKMLKIGPQLLKFIPNDTAQDLRSWLELYRFWNEGGQENVESMLRVLFERHVAPVPRFEAAPTVVETPGIGCLHPLAPGRYFLSPREYLDWRLSADAAAAATAAGAELAPAEAPRVAVLLFRKHVITKQPYVWELISQMEAEGLLPVPIFINGVEAHTIVRDVLTSVKEEAGTRETSYRPQDAASVDAIVNTIGFPLVGGPAGSMEAGRGVAEGLLGSMDVPYYVAAPLLLQDMASWRQSGVTGLQSVVLYALPELDGAVDAVVLGALEGDDIVLEPERVVKLCSRVARRVQLRNTPARDRKVGLVLYGFPPNVGAVGTAALLNVPRSLDAILHTLQNAGYDAPTGLSGEALVAGVAWLCRPDVINGGAARMITSLEAAARRAQAGDPNVAEALREFIDEADTFRGDVTVIADARSGDDIGDTLTTKEMRARLDACWGAKDREPALGCSADGTYVVSGLQVGNVFVGCQPLLGVEGDPMRLLFERDLTPHPQYVSFYDRLDKRCDAVVHVGMHGTVEWLPGQALGNDKESWSDVLLGGLPNLYLYAANNPSESILAKRRGYATLVSYLSPPYARAGTYGVLAELKELLVDADADDDAFLAEVDELVAKAALEKEVPTRGADGQAWVAAVRARVTEVENRLFSSGLRAFGEAPDADGTAAFLEAYFDGVEDAPSSEALAAVVRGGGESEEEGVLDALRGLFFEQPEDDSTLGEAQKLKLALSQSTEELSSLVTGLDGGYVAPKPGGDVLRDGLGVLPTGRNTYALDPYRMPSKSAFRRGALAAERVLDQHRAANGGAYPETVAVTMWGLDAIKTKGESVAMALALVGAKVVAEGTGRVARFELIPLEELGRPRVDVLASLSGIFRDTFENVVLLLDDLFERCAAAADEPVEMNYVRKHALDLEAQGAERPAARLFSNPAGDYGSMVNERVGSGEWDESSALGDTWASRNAFSYGRSDKGSNRADVLQSLLATTERVVQEIDSVEYGLTDIQEYYANTGALKVAAENASGNKCSVSIVEAFRDDADGPQPKDLDDVLRLEYRSKLLNPRWAEAMLEQGSGGAYEVSSRFTAMVGWGAVNGVDDFVWDGASEKYALDDAVSEQLRRSNPEAYRNVLARLLEAAGRGMWNADEDVLRRLREKYADADDSVEGVA</sequence>
<feature type="domain" description="Magnesium chelatase subunit H N-terminal" evidence="12">
    <location>
        <begin position="37"/>
        <end position="189"/>
    </location>
</feature>
<evidence type="ECO:0000256" key="1">
    <source>
        <dbReference type="ARBA" id="ARBA00010851"/>
    </source>
</evidence>
<dbReference type="EMBL" id="HBIW01006508">
    <property type="protein sequence ID" value="CAE0689988.1"/>
    <property type="molecule type" value="Transcribed_RNA"/>
</dbReference>
<accession>A0A7S4E4P4</accession>
<dbReference type="InterPro" id="IPR022571">
    <property type="entry name" value="Mg_chelatase_H_N"/>
</dbReference>
<evidence type="ECO:0000313" key="13">
    <source>
        <dbReference type="EMBL" id="CAE0689988.1"/>
    </source>
</evidence>
<dbReference type="GO" id="GO:0005524">
    <property type="term" value="F:ATP binding"/>
    <property type="evidence" value="ECO:0007669"/>
    <property type="project" value="UniProtKB-KW"/>
</dbReference>
<keyword evidence="3" id="KW-0602">Photosynthesis</keyword>
<proteinExistence type="inferred from homology"/>
<evidence type="ECO:0000256" key="3">
    <source>
        <dbReference type="ARBA" id="ARBA00022531"/>
    </source>
</evidence>
<evidence type="ECO:0000256" key="7">
    <source>
        <dbReference type="ARBA" id="ARBA00023171"/>
    </source>
</evidence>
<keyword evidence="5" id="KW-0547">Nucleotide-binding</keyword>
<evidence type="ECO:0000256" key="5">
    <source>
        <dbReference type="ARBA" id="ARBA00022741"/>
    </source>
</evidence>
<dbReference type="Pfam" id="PF02514">
    <property type="entry name" value="CobN-Mg_chel"/>
    <property type="match status" value="1"/>
</dbReference>
<dbReference type="InterPro" id="IPR003672">
    <property type="entry name" value="CobN/Mg_chltase"/>
</dbReference>
<dbReference type="GO" id="GO:0016851">
    <property type="term" value="F:magnesium chelatase activity"/>
    <property type="evidence" value="ECO:0007669"/>
    <property type="project" value="UniProtKB-EC"/>
</dbReference>
<dbReference type="EC" id="6.6.1.1" evidence="2"/>
<dbReference type="PANTHER" id="PTHR44119:SF1">
    <property type="entry name" value="MAGNESIUM-CHELATASE SUBUNIT CHLH, CHLOROPLASTIC"/>
    <property type="match status" value="1"/>
</dbReference>
<feature type="domain" description="CobN/magnesium chelatase" evidence="11">
    <location>
        <begin position="192"/>
        <end position="1294"/>
    </location>
</feature>
<keyword evidence="7" id="KW-0149">Chlorophyll biosynthesis</keyword>
<dbReference type="GO" id="GO:0015979">
    <property type="term" value="P:photosynthesis"/>
    <property type="evidence" value="ECO:0007669"/>
    <property type="project" value="UniProtKB-KW"/>
</dbReference>
<evidence type="ECO:0000256" key="4">
    <source>
        <dbReference type="ARBA" id="ARBA00022598"/>
    </source>
</evidence>
<evidence type="ECO:0000259" key="12">
    <source>
        <dbReference type="Pfam" id="PF11965"/>
    </source>
</evidence>
<keyword evidence="4" id="KW-0436">Ligase</keyword>
<evidence type="ECO:0000256" key="6">
    <source>
        <dbReference type="ARBA" id="ARBA00022840"/>
    </source>
</evidence>
<feature type="signal peptide" evidence="10">
    <location>
        <begin position="1"/>
        <end position="15"/>
    </location>
</feature>
<evidence type="ECO:0000256" key="9">
    <source>
        <dbReference type="ARBA" id="ARBA00048693"/>
    </source>
</evidence>
<reference evidence="13" key="1">
    <citation type="submission" date="2021-01" db="EMBL/GenBank/DDBJ databases">
        <authorList>
            <person name="Corre E."/>
            <person name="Pelletier E."/>
            <person name="Niang G."/>
            <person name="Scheremetjew M."/>
            <person name="Finn R."/>
            <person name="Kale V."/>
            <person name="Holt S."/>
            <person name="Cochrane G."/>
            <person name="Meng A."/>
            <person name="Brown T."/>
            <person name="Cohen L."/>
        </authorList>
    </citation>
    <scope>NUCLEOTIDE SEQUENCE</scope>
    <source>
        <strain evidence="13">CCMP1756</strain>
    </source>
</reference>
<feature type="chain" id="PRO_5030840843" description="magnesium chelatase" evidence="10">
    <location>
        <begin position="16"/>
        <end position="1313"/>
    </location>
</feature>
<evidence type="ECO:0000256" key="2">
    <source>
        <dbReference type="ARBA" id="ARBA00012825"/>
    </source>
</evidence>
<gene>
    <name evidence="13" type="ORF">PCAL00307_LOCUS5423</name>
</gene>
<organism evidence="13">
    <name type="scientific">Pelagomonas calceolata</name>
    <dbReference type="NCBI Taxonomy" id="35677"/>
    <lineage>
        <taxon>Eukaryota</taxon>
        <taxon>Sar</taxon>
        <taxon>Stramenopiles</taxon>
        <taxon>Ochrophyta</taxon>
        <taxon>Pelagophyceae</taxon>
        <taxon>Pelagomonadales</taxon>
        <taxon>Pelagomonadaceae</taxon>
        <taxon>Pelagomonas</taxon>
    </lineage>
</organism>
<dbReference type="CDD" id="cd10150">
    <property type="entry name" value="CobN_like"/>
    <property type="match status" value="1"/>
</dbReference>
<evidence type="ECO:0000259" key="11">
    <source>
        <dbReference type="Pfam" id="PF02514"/>
    </source>
</evidence>
<protein>
    <recommendedName>
        <fullName evidence="2">magnesium chelatase</fullName>
        <ecNumber evidence="2">6.6.1.1</ecNumber>
    </recommendedName>
</protein>
<comment type="pathway">
    <text evidence="8">Porphyrin-containing compound metabolism.</text>
</comment>
<dbReference type="GO" id="GO:0015995">
    <property type="term" value="P:chlorophyll biosynthetic process"/>
    <property type="evidence" value="ECO:0007669"/>
    <property type="project" value="UniProtKB-KW"/>
</dbReference>